<dbReference type="Gene3D" id="1.10.3970.10">
    <property type="entry name" value="BSD domain"/>
    <property type="match status" value="1"/>
</dbReference>
<protein>
    <recommendedName>
        <fullName evidence="2">BSD domain-containing protein</fullName>
    </recommendedName>
</protein>
<feature type="region of interest" description="Disordered" evidence="1">
    <location>
        <begin position="158"/>
        <end position="228"/>
    </location>
</feature>
<proteinExistence type="predicted"/>
<dbReference type="PANTHER" id="PTHR31923:SF36">
    <property type="entry name" value="BSD DOMAIN-CONTAINING PROTEIN"/>
    <property type="match status" value="1"/>
</dbReference>
<dbReference type="AlphaFoldDB" id="A0A5J5AV04"/>
<evidence type="ECO:0000313" key="4">
    <source>
        <dbReference type="Proteomes" id="UP000325577"/>
    </source>
</evidence>
<organism evidence="3 4">
    <name type="scientific">Nyssa sinensis</name>
    <dbReference type="NCBI Taxonomy" id="561372"/>
    <lineage>
        <taxon>Eukaryota</taxon>
        <taxon>Viridiplantae</taxon>
        <taxon>Streptophyta</taxon>
        <taxon>Embryophyta</taxon>
        <taxon>Tracheophyta</taxon>
        <taxon>Spermatophyta</taxon>
        <taxon>Magnoliopsida</taxon>
        <taxon>eudicotyledons</taxon>
        <taxon>Gunneridae</taxon>
        <taxon>Pentapetalae</taxon>
        <taxon>asterids</taxon>
        <taxon>Cornales</taxon>
        <taxon>Nyssaceae</taxon>
        <taxon>Nyssa</taxon>
    </lineage>
</organism>
<dbReference type="PANTHER" id="PTHR31923">
    <property type="entry name" value="BSD DOMAIN-CONTAINING PROTEIN"/>
    <property type="match status" value="1"/>
</dbReference>
<reference evidence="3 4" key="1">
    <citation type="submission" date="2019-09" db="EMBL/GenBank/DDBJ databases">
        <title>A chromosome-level genome assembly of the Chinese tupelo Nyssa sinensis.</title>
        <authorList>
            <person name="Yang X."/>
            <person name="Kang M."/>
            <person name="Yang Y."/>
            <person name="Xiong H."/>
            <person name="Wang M."/>
            <person name="Zhang Z."/>
            <person name="Wang Z."/>
            <person name="Wu H."/>
            <person name="Ma T."/>
            <person name="Liu J."/>
            <person name="Xi Z."/>
        </authorList>
    </citation>
    <scope>NUCLEOTIDE SEQUENCE [LARGE SCALE GENOMIC DNA]</scope>
    <source>
        <strain evidence="3">J267</strain>
        <tissue evidence="3">Leaf</tissue>
    </source>
</reference>
<name>A0A5J5AV04_9ASTE</name>
<dbReference type="Pfam" id="PF03909">
    <property type="entry name" value="BSD"/>
    <property type="match status" value="1"/>
</dbReference>
<feature type="compositionally biased region" description="Acidic residues" evidence="1">
    <location>
        <begin position="197"/>
        <end position="228"/>
    </location>
</feature>
<dbReference type="EMBL" id="CM018042">
    <property type="protein sequence ID" value="KAA8532851.1"/>
    <property type="molecule type" value="Genomic_DNA"/>
</dbReference>
<sequence length="228" mass="25619">MSSGPSHSSKPTSTSSPLLTRFLQSHSSILPHSNSPSPSDLEKFGVTDDLREFVKGLAVSTFHNFPVQDELPTSDVQTVSNVRQDLTEWQQKHATLVLTTVKEVSKLRYELCPRLMKERKFWKIYFTLVSSHVAPYEKQYMEEVKLKEAEKIKEDNLKQTSAVGETNKSEVVGKSLTSRTSTSSSAEQDLDTFLLGDFEDGDGGPDDDDQTFEDDFDKIDSSDVEDEK</sequence>
<gene>
    <name evidence="3" type="ORF">F0562_033032</name>
</gene>
<dbReference type="OrthoDB" id="47923at2759"/>
<feature type="domain" description="BSD" evidence="2">
    <location>
        <begin position="81"/>
        <end position="133"/>
    </location>
</feature>
<dbReference type="SMART" id="SM00751">
    <property type="entry name" value="BSD"/>
    <property type="match status" value="1"/>
</dbReference>
<feature type="compositionally biased region" description="Low complexity" evidence="1">
    <location>
        <begin position="175"/>
        <end position="196"/>
    </location>
</feature>
<dbReference type="Proteomes" id="UP000325577">
    <property type="component" value="Linkage Group LG19"/>
</dbReference>
<dbReference type="InterPro" id="IPR005607">
    <property type="entry name" value="BSD_dom"/>
</dbReference>
<evidence type="ECO:0000313" key="3">
    <source>
        <dbReference type="EMBL" id="KAA8532851.1"/>
    </source>
</evidence>
<dbReference type="PROSITE" id="PS50858">
    <property type="entry name" value="BSD"/>
    <property type="match status" value="1"/>
</dbReference>
<dbReference type="InterPro" id="IPR035925">
    <property type="entry name" value="BSD_dom_sf"/>
</dbReference>
<accession>A0A5J5AV04</accession>
<dbReference type="SUPFAM" id="SSF140383">
    <property type="entry name" value="BSD domain-like"/>
    <property type="match status" value="1"/>
</dbReference>
<evidence type="ECO:0000256" key="1">
    <source>
        <dbReference type="SAM" id="MobiDB-lite"/>
    </source>
</evidence>
<keyword evidence="4" id="KW-1185">Reference proteome</keyword>
<evidence type="ECO:0000259" key="2">
    <source>
        <dbReference type="PROSITE" id="PS50858"/>
    </source>
</evidence>